<dbReference type="Pfam" id="PF00436">
    <property type="entry name" value="SSB"/>
    <property type="match status" value="1"/>
</dbReference>
<dbReference type="OrthoDB" id="1078367at2759"/>
<sequence>MTVNKVILVGRVGADPDVTTLDDDRKVINYTVATGETRSDSEGNLIKQTQWHRITSWNQGLNNFLPEKVKKGDLVYVEGKLQYRDFTDKQGVQRTRAEILQSSVKVLSTPKHNSEPEDV</sequence>
<reference evidence="3" key="1">
    <citation type="submission" date="2020-12" db="EMBL/GenBank/DDBJ databases">
        <title>Metabolic potential, ecology and presence of endohyphal bacteria is reflected in genomic diversity of Mucoromycotina.</title>
        <authorList>
            <person name="Muszewska A."/>
            <person name="Okrasinska A."/>
            <person name="Steczkiewicz K."/>
            <person name="Drgas O."/>
            <person name="Orlowska M."/>
            <person name="Perlinska-Lenart U."/>
            <person name="Aleksandrzak-Piekarczyk T."/>
            <person name="Szatraj K."/>
            <person name="Zielenkiewicz U."/>
            <person name="Pilsyk S."/>
            <person name="Malc E."/>
            <person name="Mieczkowski P."/>
            <person name="Kruszewska J.S."/>
            <person name="Biernat P."/>
            <person name="Pawlowska J."/>
        </authorList>
    </citation>
    <scope>NUCLEOTIDE SEQUENCE</scope>
    <source>
        <strain evidence="3">WA0000067209</strain>
    </source>
</reference>
<dbReference type="SUPFAM" id="SSF50249">
    <property type="entry name" value="Nucleic acid-binding proteins"/>
    <property type="match status" value="1"/>
</dbReference>
<dbReference type="GO" id="GO:0003697">
    <property type="term" value="F:single-stranded DNA binding"/>
    <property type="evidence" value="ECO:0007669"/>
    <property type="project" value="InterPro"/>
</dbReference>
<protein>
    <recommendedName>
        <fullName evidence="2">Single-stranded DNA-binding protein</fullName>
    </recommendedName>
</protein>
<dbReference type="PIRSF" id="PIRSF002070">
    <property type="entry name" value="SSB"/>
    <property type="match status" value="1"/>
</dbReference>
<evidence type="ECO:0000256" key="2">
    <source>
        <dbReference type="PIRNR" id="PIRNR002070"/>
    </source>
</evidence>
<gene>
    <name evidence="3" type="ORF">INT43_004228</name>
</gene>
<dbReference type="GO" id="GO:0006264">
    <property type="term" value="P:mitochondrial DNA replication"/>
    <property type="evidence" value="ECO:0007669"/>
    <property type="project" value="TreeGrafter"/>
</dbReference>
<dbReference type="PANTHER" id="PTHR10302">
    <property type="entry name" value="SINGLE-STRANDED DNA-BINDING PROTEIN"/>
    <property type="match status" value="1"/>
</dbReference>
<organism evidence="3 4">
    <name type="scientific">Mortierella isabellina</name>
    <name type="common">Filamentous fungus</name>
    <name type="synonym">Umbelopsis isabellina</name>
    <dbReference type="NCBI Taxonomy" id="91625"/>
    <lineage>
        <taxon>Eukaryota</taxon>
        <taxon>Fungi</taxon>
        <taxon>Fungi incertae sedis</taxon>
        <taxon>Mucoromycota</taxon>
        <taxon>Mucoromycotina</taxon>
        <taxon>Umbelopsidomycetes</taxon>
        <taxon>Umbelopsidales</taxon>
        <taxon>Umbelopsidaceae</taxon>
        <taxon>Umbelopsis</taxon>
    </lineage>
</organism>
<dbReference type="InterPro" id="IPR012340">
    <property type="entry name" value="NA-bd_OB-fold"/>
</dbReference>
<accession>A0A8H7PHQ2</accession>
<dbReference type="PANTHER" id="PTHR10302:SF0">
    <property type="entry name" value="SINGLE-STRANDED DNA-BINDING PROTEIN, MITOCHONDRIAL"/>
    <property type="match status" value="1"/>
</dbReference>
<keyword evidence="4" id="KW-1185">Reference proteome</keyword>
<dbReference type="NCBIfam" id="TIGR00621">
    <property type="entry name" value="ssb"/>
    <property type="match status" value="1"/>
</dbReference>
<dbReference type="EMBL" id="JAEPQZ010000013">
    <property type="protein sequence ID" value="KAG2174207.1"/>
    <property type="molecule type" value="Genomic_DNA"/>
</dbReference>
<dbReference type="InterPro" id="IPR000424">
    <property type="entry name" value="Primosome_PriB/ssb"/>
</dbReference>
<evidence type="ECO:0000313" key="4">
    <source>
        <dbReference type="Proteomes" id="UP000654370"/>
    </source>
</evidence>
<dbReference type="GO" id="GO:0042645">
    <property type="term" value="C:mitochondrial nucleoid"/>
    <property type="evidence" value="ECO:0007669"/>
    <property type="project" value="TreeGrafter"/>
</dbReference>
<dbReference type="CDD" id="cd04496">
    <property type="entry name" value="SSB_OBF"/>
    <property type="match status" value="1"/>
</dbReference>
<evidence type="ECO:0000313" key="3">
    <source>
        <dbReference type="EMBL" id="KAG2174207.1"/>
    </source>
</evidence>
<dbReference type="PROSITE" id="PS50935">
    <property type="entry name" value="SSB"/>
    <property type="match status" value="1"/>
</dbReference>
<proteinExistence type="inferred from homology"/>
<name>A0A8H7PHQ2_MORIS</name>
<dbReference type="Proteomes" id="UP000654370">
    <property type="component" value="Unassembled WGS sequence"/>
</dbReference>
<comment type="subcellular location">
    <subcellularLocation>
        <location evidence="2">Mitochondrion</location>
    </subcellularLocation>
</comment>
<dbReference type="AlphaFoldDB" id="A0A8H7PHQ2"/>
<keyword evidence="2" id="KW-0496">Mitochondrion</keyword>
<dbReference type="HAMAP" id="MF_00984">
    <property type="entry name" value="SSB"/>
    <property type="match status" value="1"/>
</dbReference>
<dbReference type="Gene3D" id="2.40.50.140">
    <property type="entry name" value="Nucleic acid-binding proteins"/>
    <property type="match status" value="1"/>
</dbReference>
<dbReference type="InterPro" id="IPR011344">
    <property type="entry name" value="ssDNA-bd"/>
</dbReference>
<keyword evidence="1 2" id="KW-0238">DNA-binding</keyword>
<comment type="caution">
    <text evidence="3">The sequence shown here is derived from an EMBL/GenBank/DDBJ whole genome shotgun (WGS) entry which is preliminary data.</text>
</comment>
<evidence type="ECO:0000256" key="1">
    <source>
        <dbReference type="ARBA" id="ARBA00023125"/>
    </source>
</evidence>